<keyword evidence="2 3" id="KW-0012">Acyltransferase</keyword>
<comment type="similarity">
    <text evidence="3">Belongs to the acetyltransferase Eis family.</text>
</comment>
<dbReference type="EMBL" id="FOKG01000018">
    <property type="protein sequence ID" value="SFB54977.1"/>
    <property type="molecule type" value="Genomic_DNA"/>
</dbReference>
<feature type="active site" description="Proton donor" evidence="3">
    <location>
        <position position="123"/>
    </location>
</feature>
<organism evidence="6 7">
    <name type="scientific">Amycolatopsis marina</name>
    <dbReference type="NCBI Taxonomy" id="490629"/>
    <lineage>
        <taxon>Bacteria</taxon>
        <taxon>Bacillati</taxon>
        <taxon>Actinomycetota</taxon>
        <taxon>Actinomycetes</taxon>
        <taxon>Pseudonocardiales</taxon>
        <taxon>Pseudonocardiaceae</taxon>
        <taxon>Amycolatopsis</taxon>
    </lineage>
</organism>
<dbReference type="PANTHER" id="PTHR37817:SF1">
    <property type="entry name" value="N-ACETYLTRANSFERASE EIS"/>
    <property type="match status" value="1"/>
</dbReference>
<evidence type="ECO:0000313" key="7">
    <source>
        <dbReference type="Proteomes" id="UP000243799"/>
    </source>
</evidence>
<dbReference type="STRING" id="490629.SAMN05216266_118110"/>
<dbReference type="OrthoDB" id="8399956at2"/>
<dbReference type="GO" id="GO:0034069">
    <property type="term" value="F:aminoglycoside N-acetyltransferase activity"/>
    <property type="evidence" value="ECO:0007669"/>
    <property type="project" value="TreeGrafter"/>
</dbReference>
<comment type="subunit">
    <text evidence="3">Homohexamer; trimer of dimers.</text>
</comment>
<feature type="active site" description="Proton acceptor; via carboxylate" evidence="3">
    <location>
        <position position="399"/>
    </location>
</feature>
<dbReference type="SUPFAM" id="SSF55729">
    <property type="entry name" value="Acyl-CoA N-acyltransferases (Nat)"/>
    <property type="match status" value="1"/>
</dbReference>
<proteinExistence type="inferred from homology"/>
<dbReference type="RefSeq" id="WP_091676340.1">
    <property type="nucleotide sequence ID" value="NZ_FOKG01000018.1"/>
</dbReference>
<evidence type="ECO:0000313" key="6">
    <source>
        <dbReference type="EMBL" id="SFB54977.1"/>
    </source>
</evidence>
<dbReference type="HAMAP" id="MF_01812">
    <property type="entry name" value="Eis"/>
    <property type="match status" value="1"/>
</dbReference>
<dbReference type="PANTHER" id="PTHR37817">
    <property type="entry name" value="N-ACETYLTRANSFERASE EIS"/>
    <property type="match status" value="1"/>
</dbReference>
<feature type="binding site" evidence="3">
    <location>
        <begin position="118"/>
        <end position="119"/>
    </location>
    <ligand>
        <name>acetyl-CoA</name>
        <dbReference type="ChEBI" id="CHEBI:57288"/>
    </ligand>
</feature>
<dbReference type="AlphaFoldDB" id="A0A1I1BXY8"/>
<dbReference type="InterPro" id="IPR036527">
    <property type="entry name" value="SCP2_sterol-bd_dom_sf"/>
</dbReference>
<dbReference type="InterPro" id="IPR016181">
    <property type="entry name" value="Acyl_CoA_acyltransferase"/>
</dbReference>
<dbReference type="Gene3D" id="3.40.630.30">
    <property type="match status" value="2"/>
</dbReference>
<dbReference type="Pfam" id="PF17668">
    <property type="entry name" value="Acetyltransf_17"/>
    <property type="match status" value="1"/>
</dbReference>
<dbReference type="InterPro" id="IPR025559">
    <property type="entry name" value="Eis_dom"/>
</dbReference>
<evidence type="ECO:0000256" key="3">
    <source>
        <dbReference type="HAMAP-Rule" id="MF_01812"/>
    </source>
</evidence>
<evidence type="ECO:0000259" key="4">
    <source>
        <dbReference type="Pfam" id="PF13530"/>
    </source>
</evidence>
<dbReference type="SUPFAM" id="SSF55718">
    <property type="entry name" value="SCP-like"/>
    <property type="match status" value="1"/>
</dbReference>
<feature type="domain" description="Enhanced intracellular survival protein" evidence="4">
    <location>
        <begin position="300"/>
        <end position="395"/>
    </location>
</feature>
<dbReference type="Pfam" id="PF13530">
    <property type="entry name" value="SCP2_2"/>
    <property type="match status" value="1"/>
</dbReference>
<dbReference type="NCBIfam" id="NF002367">
    <property type="entry name" value="PRK01346.1-4"/>
    <property type="match status" value="1"/>
</dbReference>
<dbReference type="InterPro" id="IPR022902">
    <property type="entry name" value="NAcTrfase_Eis"/>
</dbReference>
<evidence type="ECO:0000256" key="1">
    <source>
        <dbReference type="ARBA" id="ARBA00022679"/>
    </source>
</evidence>
<feature type="domain" description="Eis-like acetyltransferase" evidence="5">
    <location>
        <begin position="181"/>
        <end position="289"/>
    </location>
</feature>
<dbReference type="Gene3D" id="3.30.1050.10">
    <property type="entry name" value="SCP2 sterol-binding domain"/>
    <property type="match status" value="1"/>
</dbReference>
<feature type="binding site" evidence="3">
    <location>
        <begin position="90"/>
        <end position="95"/>
    </location>
    <ligand>
        <name>acetyl-CoA</name>
        <dbReference type="ChEBI" id="CHEBI:57288"/>
    </ligand>
</feature>
<dbReference type="InterPro" id="IPR041380">
    <property type="entry name" value="Acetyltransf_17"/>
</dbReference>
<dbReference type="InterPro" id="IPR051554">
    <property type="entry name" value="Acetyltransferase_Eis"/>
</dbReference>
<evidence type="ECO:0000256" key="2">
    <source>
        <dbReference type="ARBA" id="ARBA00023315"/>
    </source>
</evidence>
<sequence length="399" mass="43947">MTDHVTRLLSQDELRTANTLFRGTLHVAPATDEEWARSTESYQPDRTLGVFDTELIGTARSFDSDLTVPGGARVPLSAVTGVGVRADRTRRGVLTELMRTQLEGFADRGVVAANLYASEGLIYGRFGYGVATLWRRCVVDRRRAVVRAGAPSGGEVELLDLETAKTRLPEIHDGLDDDRPGAMRRSEYWWPGLYRQLNRAEAPVKTVLHHGADGIDGYVVYHTSRPNPADPAVLRVEEFHARTPDAYARMWRFLLSVDLIDTIEVSEMALDDPLELLFTDPRAVKVTGVEDETWLRLVDVPAALAARERGDAEVVLEVADPILPRNSGRYLVSKDAVTRTDAPAQLSMGVDVLAMIYLGTWRPSALASVGRIDVADSGVAERADLLFGTRVAAWCGTFF</sequence>
<dbReference type="Proteomes" id="UP000243799">
    <property type="component" value="Unassembled WGS sequence"/>
</dbReference>
<keyword evidence="1 3" id="KW-0808">Transferase</keyword>
<accession>A0A1I1BXY8</accession>
<gene>
    <name evidence="6" type="ORF">SAMN05216266_118110</name>
</gene>
<dbReference type="Pfam" id="PF13527">
    <property type="entry name" value="Acetyltransf_9"/>
    <property type="match status" value="1"/>
</dbReference>
<evidence type="ECO:0000259" key="5">
    <source>
        <dbReference type="Pfam" id="PF17668"/>
    </source>
</evidence>
<dbReference type="GO" id="GO:0030649">
    <property type="term" value="P:aminoglycoside antibiotic catabolic process"/>
    <property type="evidence" value="ECO:0007669"/>
    <property type="project" value="TreeGrafter"/>
</dbReference>
<reference evidence="7" key="1">
    <citation type="submission" date="2016-10" db="EMBL/GenBank/DDBJ databases">
        <authorList>
            <person name="Varghese N."/>
            <person name="Submissions S."/>
        </authorList>
    </citation>
    <scope>NUCLEOTIDE SEQUENCE [LARGE SCALE GENOMIC DNA]</scope>
    <source>
        <strain evidence="7">CGMCC 4.3568</strain>
    </source>
</reference>
<name>A0A1I1BXY8_9PSEU</name>
<protein>
    <submittedName>
        <fullName evidence="6">Predicted acetyltransferase</fullName>
    </submittedName>
</protein>
<feature type="binding site" evidence="3">
    <location>
        <begin position="82"/>
        <end position="84"/>
    </location>
    <ligand>
        <name>acetyl-CoA</name>
        <dbReference type="ChEBI" id="CHEBI:57288"/>
    </ligand>
</feature>
<keyword evidence="7" id="KW-1185">Reference proteome</keyword>